<feature type="compositionally biased region" description="Pro residues" evidence="5">
    <location>
        <begin position="315"/>
        <end position="341"/>
    </location>
</feature>
<name>A0A7X5VIY9_9ACTN</name>
<organism evidence="8 9">
    <name type="scientific">Kribbella shirazensis</name>
    <dbReference type="NCBI Taxonomy" id="1105143"/>
    <lineage>
        <taxon>Bacteria</taxon>
        <taxon>Bacillati</taxon>
        <taxon>Actinomycetota</taxon>
        <taxon>Actinomycetes</taxon>
        <taxon>Propionibacteriales</taxon>
        <taxon>Kribbellaceae</taxon>
        <taxon>Kribbella</taxon>
    </lineage>
</organism>
<dbReference type="AlphaFoldDB" id="A0A7X5VIY9"/>
<feature type="transmembrane region" description="Helical" evidence="6">
    <location>
        <begin position="23"/>
        <end position="50"/>
    </location>
</feature>
<evidence type="ECO:0000256" key="5">
    <source>
        <dbReference type="SAM" id="MobiDB-lite"/>
    </source>
</evidence>
<feature type="compositionally biased region" description="Pro residues" evidence="5">
    <location>
        <begin position="261"/>
        <end position="274"/>
    </location>
</feature>
<reference evidence="8 9" key="1">
    <citation type="submission" date="2020-03" db="EMBL/GenBank/DDBJ databases">
        <title>Sequencing the genomes of 1000 actinobacteria strains.</title>
        <authorList>
            <person name="Klenk H.-P."/>
        </authorList>
    </citation>
    <scope>NUCLEOTIDE SEQUENCE [LARGE SCALE GENOMIC DNA]</scope>
    <source>
        <strain evidence="8 9">DSM 45490</strain>
    </source>
</reference>
<keyword evidence="9" id="KW-1185">Reference proteome</keyword>
<keyword evidence="3 6" id="KW-1133">Transmembrane helix</keyword>
<evidence type="ECO:0000256" key="3">
    <source>
        <dbReference type="ARBA" id="ARBA00022989"/>
    </source>
</evidence>
<dbReference type="Proteomes" id="UP000555407">
    <property type="component" value="Unassembled WGS sequence"/>
</dbReference>
<accession>A0A7X5VIY9</accession>
<dbReference type="PANTHER" id="PTHR38480:SF1">
    <property type="entry name" value="SLR0254 PROTEIN"/>
    <property type="match status" value="1"/>
</dbReference>
<evidence type="ECO:0000313" key="8">
    <source>
        <dbReference type="EMBL" id="NIK62097.1"/>
    </source>
</evidence>
<dbReference type="RefSeq" id="WP_337759801.1">
    <property type="nucleotide sequence ID" value="NZ_JAASRO010000001.1"/>
</dbReference>
<dbReference type="PANTHER" id="PTHR38480">
    <property type="entry name" value="SLR0254 PROTEIN"/>
    <property type="match status" value="1"/>
</dbReference>
<evidence type="ECO:0000256" key="4">
    <source>
        <dbReference type="ARBA" id="ARBA00023136"/>
    </source>
</evidence>
<keyword evidence="4 6" id="KW-0472">Membrane</keyword>
<feature type="transmembrane region" description="Helical" evidence="6">
    <location>
        <begin position="113"/>
        <end position="135"/>
    </location>
</feature>
<feature type="domain" description="RDD" evidence="7">
    <location>
        <begin position="19"/>
        <end position="148"/>
    </location>
</feature>
<feature type="compositionally biased region" description="Low complexity" evidence="5">
    <location>
        <begin position="275"/>
        <end position="293"/>
    </location>
</feature>
<comment type="caution">
    <text evidence="8">The sequence shown here is derived from an EMBL/GenBank/DDBJ whole genome shotgun (WGS) entry which is preliminary data.</text>
</comment>
<evidence type="ECO:0000256" key="2">
    <source>
        <dbReference type="ARBA" id="ARBA00022692"/>
    </source>
</evidence>
<feature type="transmembrane region" description="Helical" evidence="6">
    <location>
        <begin position="56"/>
        <end position="76"/>
    </location>
</feature>
<dbReference type="Pfam" id="PF06271">
    <property type="entry name" value="RDD"/>
    <property type="match status" value="1"/>
</dbReference>
<keyword evidence="2 6" id="KW-0812">Transmembrane</keyword>
<evidence type="ECO:0000256" key="6">
    <source>
        <dbReference type="SAM" id="Phobius"/>
    </source>
</evidence>
<sequence>MSQLVTGEAVVLQVRIARMPTRALACAIDVVLQVVVLTVLVSLLAGFLFGTQTSEALAVALIFIVVLLVMVGYRVVMETLTRGRTLGKMVLGLKVVRDDGSSIRFRHALVRTLMWFFVDFAPWFAASPGIVASLMNKQGKRFGDMVAGTVVIRERHQPMASPPLFVPGHLVQWAQSLELSRLSDELANAARDYLARYTELLPGPQLALGEALAARVSAVTAPAPPTPIIAPAYLSAVLAERRRRELQRLATRRPTHTGLFAPPPPFTTPTPFTPPGAFAPSAPGSFAPAPTGSLGPSAPGPMPTAAPSYGIPAGPFAPPSPYGVLPPAPPPPGPFAPPARPTEPRPAAVNAQGWAAPGSNESSQWS</sequence>
<feature type="region of interest" description="Disordered" evidence="5">
    <location>
        <begin position="252"/>
        <end position="366"/>
    </location>
</feature>
<dbReference type="GO" id="GO:0016020">
    <property type="term" value="C:membrane"/>
    <property type="evidence" value="ECO:0007669"/>
    <property type="project" value="UniProtKB-SubCell"/>
</dbReference>
<evidence type="ECO:0000259" key="7">
    <source>
        <dbReference type="Pfam" id="PF06271"/>
    </source>
</evidence>
<comment type="subcellular location">
    <subcellularLocation>
        <location evidence="1">Membrane</location>
        <topology evidence="1">Multi-pass membrane protein</topology>
    </subcellularLocation>
</comment>
<proteinExistence type="predicted"/>
<protein>
    <submittedName>
        <fullName evidence="8">Putative RDD family membrane protein YckC</fullName>
    </submittedName>
</protein>
<evidence type="ECO:0000256" key="1">
    <source>
        <dbReference type="ARBA" id="ARBA00004141"/>
    </source>
</evidence>
<dbReference type="EMBL" id="JAASRO010000001">
    <property type="protein sequence ID" value="NIK62097.1"/>
    <property type="molecule type" value="Genomic_DNA"/>
</dbReference>
<gene>
    <name evidence="8" type="ORF">BJY22_007814</name>
</gene>
<evidence type="ECO:0000313" key="9">
    <source>
        <dbReference type="Proteomes" id="UP000555407"/>
    </source>
</evidence>
<dbReference type="InterPro" id="IPR010432">
    <property type="entry name" value="RDD"/>
</dbReference>